<dbReference type="SUPFAM" id="SSF57783">
    <property type="entry name" value="Zinc beta-ribbon"/>
    <property type="match status" value="1"/>
</dbReference>
<dbReference type="InterPro" id="IPR037068">
    <property type="entry name" value="DNA_primase_core_N_sf"/>
</dbReference>
<dbReference type="GO" id="GO:0006269">
    <property type="term" value="P:DNA replication, synthesis of primer"/>
    <property type="evidence" value="ECO:0007669"/>
    <property type="project" value="UniProtKB-UniRule"/>
</dbReference>
<dbReference type="EMBL" id="DVFV01000123">
    <property type="protein sequence ID" value="HIQ91375.1"/>
    <property type="molecule type" value="Genomic_DNA"/>
</dbReference>
<evidence type="ECO:0000313" key="17">
    <source>
        <dbReference type="Proteomes" id="UP000886786"/>
    </source>
</evidence>
<evidence type="ECO:0000256" key="4">
    <source>
        <dbReference type="ARBA" id="ARBA00022695"/>
    </source>
</evidence>
<dbReference type="PIRSF" id="PIRSF002811">
    <property type="entry name" value="DnaG"/>
    <property type="match status" value="1"/>
</dbReference>
<keyword evidence="3 12" id="KW-0808">Transferase</keyword>
<dbReference type="EC" id="2.7.7.101" evidence="12"/>
<dbReference type="PANTHER" id="PTHR30313:SF2">
    <property type="entry name" value="DNA PRIMASE"/>
    <property type="match status" value="1"/>
</dbReference>
<comment type="similarity">
    <text evidence="12 13">Belongs to the DnaG primase family.</text>
</comment>
<organism evidence="16 17">
    <name type="scientific">Candidatus Coprosoma intestinipullorum</name>
    <dbReference type="NCBI Taxonomy" id="2840752"/>
    <lineage>
        <taxon>Bacteria</taxon>
        <taxon>Bacillati</taxon>
        <taxon>Bacillota</taxon>
        <taxon>Bacillota incertae sedis</taxon>
        <taxon>Candidatus Coprosoma</taxon>
    </lineage>
</organism>
<dbReference type="InterPro" id="IPR016136">
    <property type="entry name" value="DNA_helicase_N/primase_C"/>
</dbReference>
<dbReference type="Gene3D" id="3.90.980.10">
    <property type="entry name" value="DNA primase, catalytic core, N-terminal domain"/>
    <property type="match status" value="1"/>
</dbReference>
<dbReference type="NCBIfam" id="TIGR01391">
    <property type="entry name" value="dnaG"/>
    <property type="match status" value="1"/>
</dbReference>
<dbReference type="InterPro" id="IPR034151">
    <property type="entry name" value="TOPRIM_DnaG_bac"/>
</dbReference>
<dbReference type="GO" id="GO:1990077">
    <property type="term" value="C:primosome complex"/>
    <property type="evidence" value="ECO:0007669"/>
    <property type="project" value="UniProtKB-KW"/>
</dbReference>
<dbReference type="Gene3D" id="3.90.580.10">
    <property type="entry name" value="Zinc finger, CHC2-type domain"/>
    <property type="match status" value="1"/>
</dbReference>
<feature type="domain" description="Toprim" evidence="15">
    <location>
        <begin position="252"/>
        <end position="333"/>
    </location>
</feature>
<keyword evidence="10 12" id="KW-0238">DNA-binding</keyword>
<reference evidence="16" key="1">
    <citation type="submission" date="2020-10" db="EMBL/GenBank/DDBJ databases">
        <authorList>
            <person name="Gilroy R."/>
        </authorList>
    </citation>
    <scope>NUCLEOTIDE SEQUENCE</scope>
    <source>
        <strain evidence="16">CHK147-3167</strain>
    </source>
</reference>
<dbReference type="SUPFAM" id="SSF56731">
    <property type="entry name" value="DNA primase core"/>
    <property type="match status" value="1"/>
</dbReference>
<dbReference type="FunFam" id="3.90.580.10:FF:000001">
    <property type="entry name" value="DNA primase"/>
    <property type="match status" value="1"/>
</dbReference>
<dbReference type="Gene3D" id="1.10.860.10">
    <property type="entry name" value="DNAb Helicase, Chain A"/>
    <property type="match status" value="1"/>
</dbReference>
<comment type="function">
    <text evidence="12 13">RNA polymerase that catalyzes the synthesis of short RNA molecules used as primers for DNA polymerase during DNA replication.</text>
</comment>
<keyword evidence="7 12" id="KW-0863">Zinc-finger</keyword>
<keyword evidence="4 12" id="KW-0548">Nucleotidyltransferase</keyword>
<keyword evidence="5 12" id="KW-0235">DNA replication</keyword>
<dbReference type="GO" id="GO:0003899">
    <property type="term" value="F:DNA-directed RNA polymerase activity"/>
    <property type="evidence" value="ECO:0007669"/>
    <property type="project" value="UniProtKB-UniRule"/>
</dbReference>
<dbReference type="SMART" id="SM00400">
    <property type="entry name" value="ZnF_CHCC"/>
    <property type="match status" value="1"/>
</dbReference>
<dbReference type="HAMAP" id="MF_00974">
    <property type="entry name" value="DNA_primase_DnaG"/>
    <property type="match status" value="1"/>
</dbReference>
<evidence type="ECO:0000256" key="6">
    <source>
        <dbReference type="ARBA" id="ARBA00022723"/>
    </source>
</evidence>
<comment type="catalytic activity">
    <reaction evidence="12">
        <text>ssDNA + n NTP = ssDNA/pppN(pN)n-1 hybrid + (n-1) diphosphate.</text>
        <dbReference type="EC" id="2.7.7.101"/>
    </reaction>
</comment>
<feature type="zinc finger region" description="CHC2-type" evidence="12 14">
    <location>
        <begin position="39"/>
        <end position="63"/>
    </location>
</feature>
<proteinExistence type="inferred from homology"/>
<dbReference type="SMART" id="SM00493">
    <property type="entry name" value="TOPRIM"/>
    <property type="match status" value="1"/>
</dbReference>
<name>A0A9D0ZU15_9FIRM</name>
<dbReference type="InterPro" id="IPR036977">
    <property type="entry name" value="DNA_primase_Znf_CHC2"/>
</dbReference>
<keyword evidence="8 12" id="KW-0862">Zinc</keyword>
<keyword evidence="11 12" id="KW-0804">Transcription</keyword>
<dbReference type="GO" id="GO:0003677">
    <property type="term" value="F:DNA binding"/>
    <property type="evidence" value="ECO:0007669"/>
    <property type="project" value="UniProtKB-KW"/>
</dbReference>
<comment type="caution">
    <text evidence="16">The sequence shown here is derived from an EMBL/GenBank/DDBJ whole genome shotgun (WGS) entry which is preliminary data.</text>
</comment>
<keyword evidence="1 12" id="KW-0240">DNA-directed RNA polymerase</keyword>
<dbReference type="Pfam" id="PF10410">
    <property type="entry name" value="DnaB_bind"/>
    <property type="match status" value="1"/>
</dbReference>
<keyword evidence="9" id="KW-0460">Magnesium</keyword>
<dbReference type="AlphaFoldDB" id="A0A9D0ZU15"/>
<dbReference type="CDD" id="cd03364">
    <property type="entry name" value="TOPRIM_DnaG_primases"/>
    <property type="match status" value="1"/>
</dbReference>
<evidence type="ECO:0000256" key="12">
    <source>
        <dbReference type="HAMAP-Rule" id="MF_00974"/>
    </source>
</evidence>
<evidence type="ECO:0000256" key="7">
    <source>
        <dbReference type="ARBA" id="ARBA00022771"/>
    </source>
</evidence>
<dbReference type="PROSITE" id="PS50880">
    <property type="entry name" value="TOPRIM"/>
    <property type="match status" value="1"/>
</dbReference>
<dbReference type="InterPro" id="IPR006295">
    <property type="entry name" value="DNA_primase_DnaG"/>
</dbReference>
<evidence type="ECO:0000256" key="1">
    <source>
        <dbReference type="ARBA" id="ARBA00022478"/>
    </source>
</evidence>
<evidence type="ECO:0000313" key="16">
    <source>
        <dbReference type="EMBL" id="HIQ91375.1"/>
    </source>
</evidence>
<dbReference type="InterPro" id="IPR002694">
    <property type="entry name" value="Znf_CHC2"/>
</dbReference>
<dbReference type="InterPro" id="IPR006171">
    <property type="entry name" value="TOPRIM_dom"/>
</dbReference>
<comment type="subunit">
    <text evidence="12">Monomer. Interacts with DnaB.</text>
</comment>
<dbReference type="GO" id="GO:0008270">
    <property type="term" value="F:zinc ion binding"/>
    <property type="evidence" value="ECO:0007669"/>
    <property type="project" value="UniProtKB-UniRule"/>
</dbReference>
<dbReference type="PANTHER" id="PTHR30313">
    <property type="entry name" value="DNA PRIMASE"/>
    <property type="match status" value="1"/>
</dbReference>
<protein>
    <recommendedName>
        <fullName evidence="12 13">DNA primase</fullName>
        <ecNumber evidence="12">2.7.7.101</ecNumber>
    </recommendedName>
</protein>
<dbReference type="GO" id="GO:0005737">
    <property type="term" value="C:cytoplasm"/>
    <property type="evidence" value="ECO:0007669"/>
    <property type="project" value="TreeGrafter"/>
</dbReference>
<evidence type="ECO:0000256" key="5">
    <source>
        <dbReference type="ARBA" id="ARBA00022705"/>
    </source>
</evidence>
<accession>A0A9D0ZU15</accession>
<dbReference type="Gene3D" id="3.40.1360.10">
    <property type="match status" value="1"/>
</dbReference>
<dbReference type="Pfam" id="PF08275">
    <property type="entry name" value="DNAG_N"/>
    <property type="match status" value="1"/>
</dbReference>
<dbReference type="Pfam" id="PF01807">
    <property type="entry name" value="Zn_ribbon_DnaG"/>
    <property type="match status" value="1"/>
</dbReference>
<evidence type="ECO:0000256" key="10">
    <source>
        <dbReference type="ARBA" id="ARBA00023125"/>
    </source>
</evidence>
<keyword evidence="2 12" id="KW-0639">Primosome</keyword>
<evidence type="ECO:0000256" key="3">
    <source>
        <dbReference type="ARBA" id="ARBA00022679"/>
    </source>
</evidence>
<evidence type="ECO:0000256" key="13">
    <source>
        <dbReference type="PIRNR" id="PIRNR002811"/>
    </source>
</evidence>
<dbReference type="Proteomes" id="UP000886786">
    <property type="component" value="Unassembled WGS sequence"/>
</dbReference>
<dbReference type="InterPro" id="IPR030846">
    <property type="entry name" value="DnaG_bac"/>
</dbReference>
<keyword evidence="6 12" id="KW-0479">Metal-binding</keyword>
<reference evidence="16" key="2">
    <citation type="journal article" date="2021" name="PeerJ">
        <title>Extensive microbial diversity within the chicken gut microbiome revealed by metagenomics and culture.</title>
        <authorList>
            <person name="Gilroy R."/>
            <person name="Ravi A."/>
            <person name="Getino M."/>
            <person name="Pursley I."/>
            <person name="Horton D.L."/>
            <person name="Alikhan N.F."/>
            <person name="Baker D."/>
            <person name="Gharbi K."/>
            <person name="Hall N."/>
            <person name="Watson M."/>
            <person name="Adriaenssens E.M."/>
            <person name="Foster-Nyarko E."/>
            <person name="Jarju S."/>
            <person name="Secka A."/>
            <person name="Antonio M."/>
            <person name="Oren A."/>
            <person name="Chaudhuri R.R."/>
            <person name="La Ragione R."/>
            <person name="Hildebrand F."/>
            <person name="Pallen M.J."/>
        </authorList>
    </citation>
    <scope>NUCLEOTIDE SEQUENCE</scope>
    <source>
        <strain evidence="16">CHK147-3167</strain>
    </source>
</reference>
<dbReference type="InterPro" id="IPR013264">
    <property type="entry name" value="DNAG_N"/>
</dbReference>
<sequence>MNTLTQEQINEIRNSVNIVDVISSYVSLTPKGKNYFGICPFHDDSNPSMSVSPERQIYKCFSCGATGTVFKFIMDFENVSFKEAVQKVANLGGIKVNLGKVKTAKTYPNLHQIYDLSLKFYTNNINTPQGKKAKEYLKNRDVDESIIKEFQIGLSLENDRDLAKILLSKFKPEDVLESGLVKKNEYGYFDLFYNRIMFPLYDLNGEVVAYSGRIYDRKDNSKYINTRETPIFKKGELLYNYHRAKEPARQKNQIIVVEGFMAAIRTYINGLPNVVATMGTAVTNTQAHLIKRLAKDVIICFDGDEAGAKGTLSFIDELISLGVNPKVVRLEDGLDPDDYIRQKGKDAFISKINHPQSSLEFKLSYLKKDKNLGNSVDKASYIKEVIAEINKIDDDILREITISKVADEANIDKDFLKSHLTEKPKKEIETKVTQNIIKNKYEKAEAALVYHMLKSSEVIKMYDRKVTYMPKAEYRLLAREISEFYKKNGYINEADFLDYIEYDPDIMETIKKINQNNYSEKYTNEEIEDYINVIKDYNINSEVKRLTKKMDAETDPLKQAAIAQKIIDLRKGE</sequence>
<comment type="cofactor">
    <cofactor evidence="12 13 14">
        <name>Zn(2+)</name>
        <dbReference type="ChEBI" id="CHEBI:29105"/>
    </cofactor>
    <text evidence="12 13 14">Binds 1 zinc ion per monomer.</text>
</comment>
<evidence type="ECO:0000259" key="15">
    <source>
        <dbReference type="PROSITE" id="PS50880"/>
    </source>
</evidence>
<evidence type="ECO:0000256" key="9">
    <source>
        <dbReference type="ARBA" id="ARBA00022842"/>
    </source>
</evidence>
<dbReference type="GO" id="GO:0000428">
    <property type="term" value="C:DNA-directed RNA polymerase complex"/>
    <property type="evidence" value="ECO:0007669"/>
    <property type="project" value="UniProtKB-KW"/>
</dbReference>
<comment type="domain">
    <text evidence="12">Contains an N-terminal zinc-binding domain, a central core domain that contains the primase activity, and a C-terminal DnaB-binding domain.</text>
</comment>
<dbReference type="InterPro" id="IPR050219">
    <property type="entry name" value="DnaG_primase"/>
</dbReference>
<evidence type="ECO:0000256" key="14">
    <source>
        <dbReference type="PIRSR" id="PIRSR002811-1"/>
    </source>
</evidence>
<dbReference type="Pfam" id="PF13155">
    <property type="entry name" value="Toprim_2"/>
    <property type="match status" value="1"/>
</dbReference>
<evidence type="ECO:0000256" key="2">
    <source>
        <dbReference type="ARBA" id="ARBA00022515"/>
    </source>
</evidence>
<gene>
    <name evidence="12" type="primary">dnaG</name>
    <name evidence="16" type="ORF">IAB27_07130</name>
</gene>
<evidence type="ECO:0000256" key="11">
    <source>
        <dbReference type="ARBA" id="ARBA00023163"/>
    </source>
</evidence>
<evidence type="ECO:0000256" key="8">
    <source>
        <dbReference type="ARBA" id="ARBA00022833"/>
    </source>
</evidence>
<dbReference type="InterPro" id="IPR019475">
    <property type="entry name" value="DNA_primase_DnaB-bd"/>
</dbReference>